<organism evidence="3 4">
    <name type="scientific">Sphingobium quisquiliarum P25</name>
    <dbReference type="NCBI Taxonomy" id="1329909"/>
    <lineage>
        <taxon>Bacteria</taxon>
        <taxon>Pseudomonadati</taxon>
        <taxon>Pseudomonadota</taxon>
        <taxon>Alphaproteobacteria</taxon>
        <taxon>Sphingomonadales</taxon>
        <taxon>Sphingomonadaceae</taxon>
        <taxon>Sphingobium</taxon>
    </lineage>
</organism>
<dbReference type="InterPro" id="IPR036380">
    <property type="entry name" value="Isochorismatase-like_sf"/>
</dbReference>
<protein>
    <recommendedName>
        <fullName evidence="2">Isochorismatase-like domain-containing protein</fullName>
    </recommendedName>
</protein>
<dbReference type="PATRIC" id="fig|1329909.3.peg.764"/>
<dbReference type="RefSeq" id="WP_021237105.1">
    <property type="nucleotide sequence ID" value="NZ_ATHO01000032.1"/>
</dbReference>
<evidence type="ECO:0000313" key="3">
    <source>
        <dbReference type="EMBL" id="EQB10454.1"/>
    </source>
</evidence>
<keyword evidence="1" id="KW-0378">Hydrolase</keyword>
<dbReference type="PANTHER" id="PTHR43540:SF6">
    <property type="entry name" value="ISOCHORISMATASE-LIKE DOMAIN-CONTAINING PROTEIN"/>
    <property type="match status" value="1"/>
</dbReference>
<sequence length="202" mass="22823">MNERTPTAPDRDQEGDRAALLIIDMVNCFDFAGAEAVRPRALEAAKAIARFRKQMEQRGWPVIYVNDNFGEWHSERSKLVERALEHDNPVTAFLRPDDDDFFIIKPQFSGFYSTNLPVLLPKLGVTKLVLTGIATDICVLFTAADAHMRDYKLWVPANAVAAETDERGRWALEIMANSMGAETAKTDDLSLDDWIAHIDRDR</sequence>
<dbReference type="GO" id="GO:0016787">
    <property type="term" value="F:hydrolase activity"/>
    <property type="evidence" value="ECO:0007669"/>
    <property type="project" value="UniProtKB-KW"/>
</dbReference>
<dbReference type="CDD" id="cd00431">
    <property type="entry name" value="cysteine_hydrolases"/>
    <property type="match status" value="1"/>
</dbReference>
<dbReference type="EMBL" id="ATHO01000032">
    <property type="protein sequence ID" value="EQB10454.1"/>
    <property type="molecule type" value="Genomic_DNA"/>
</dbReference>
<dbReference type="Proteomes" id="UP000015525">
    <property type="component" value="Unassembled WGS sequence"/>
</dbReference>
<evidence type="ECO:0000259" key="2">
    <source>
        <dbReference type="Pfam" id="PF00857"/>
    </source>
</evidence>
<dbReference type="InterPro" id="IPR000868">
    <property type="entry name" value="Isochorismatase-like_dom"/>
</dbReference>
<evidence type="ECO:0000256" key="1">
    <source>
        <dbReference type="ARBA" id="ARBA00022801"/>
    </source>
</evidence>
<evidence type="ECO:0000313" key="4">
    <source>
        <dbReference type="Proteomes" id="UP000015525"/>
    </source>
</evidence>
<proteinExistence type="predicted"/>
<dbReference type="Pfam" id="PF00857">
    <property type="entry name" value="Isochorismatase"/>
    <property type="match status" value="1"/>
</dbReference>
<accession>T0ILC6</accession>
<comment type="caution">
    <text evidence="3">The sequence shown here is derived from an EMBL/GenBank/DDBJ whole genome shotgun (WGS) entry which is preliminary data.</text>
</comment>
<dbReference type="AlphaFoldDB" id="T0ILC6"/>
<dbReference type="InterPro" id="IPR050272">
    <property type="entry name" value="Isochorismatase-like_hydrls"/>
</dbReference>
<dbReference type="Gene3D" id="3.40.50.850">
    <property type="entry name" value="Isochorismatase-like"/>
    <property type="match status" value="1"/>
</dbReference>
<feature type="domain" description="Isochorismatase-like" evidence="2">
    <location>
        <begin position="18"/>
        <end position="187"/>
    </location>
</feature>
<reference evidence="3 4" key="1">
    <citation type="journal article" date="2013" name="Genome Announc.">
        <title>Draft Genome Sequence of Sphingobium quisquiliarum Strain P25T, a Novel Hexachlorocyclohexane (HCH)-Degrading Bacterium Isolated from an HCH Dumpsite.</title>
        <authorList>
            <person name="Kumar Singh A."/>
            <person name="Sangwan N."/>
            <person name="Sharma A."/>
            <person name="Gupta V."/>
            <person name="Khurana J.P."/>
            <person name="Lal R."/>
        </authorList>
    </citation>
    <scope>NUCLEOTIDE SEQUENCE [LARGE SCALE GENOMIC DNA]</scope>
    <source>
        <strain evidence="3 4">P25</strain>
    </source>
</reference>
<name>T0ILC6_9SPHN</name>
<dbReference type="SUPFAM" id="SSF52499">
    <property type="entry name" value="Isochorismatase-like hydrolases"/>
    <property type="match status" value="1"/>
</dbReference>
<gene>
    <name evidence="3" type="ORF">L288_04010</name>
</gene>
<dbReference type="PANTHER" id="PTHR43540">
    <property type="entry name" value="PEROXYUREIDOACRYLATE/UREIDOACRYLATE AMIDOHYDROLASE-RELATED"/>
    <property type="match status" value="1"/>
</dbReference>
<keyword evidence="4" id="KW-1185">Reference proteome</keyword>